<dbReference type="AlphaFoldDB" id="A0A947GDX3"/>
<comment type="caution">
    <text evidence="2">The sequence shown here is derived from an EMBL/GenBank/DDBJ whole genome shotgun (WGS) entry which is preliminary data.</text>
</comment>
<dbReference type="InterPro" id="IPR019903">
    <property type="entry name" value="RIC_family"/>
</dbReference>
<dbReference type="EMBL" id="JAHHZF010000019">
    <property type="protein sequence ID" value="MBT9293058.1"/>
    <property type="molecule type" value="Genomic_DNA"/>
</dbReference>
<accession>A0A947GDX3</accession>
<dbReference type="GO" id="GO:0005737">
    <property type="term" value="C:cytoplasm"/>
    <property type="evidence" value="ECO:0007669"/>
    <property type="project" value="UniProtKB-SubCell"/>
</dbReference>
<evidence type="ECO:0000313" key="2">
    <source>
        <dbReference type="EMBL" id="MBT9293058.1"/>
    </source>
</evidence>
<protein>
    <submittedName>
        <fullName evidence="2">Hemerythrin domain-containing protein</fullName>
    </submittedName>
</protein>
<proteinExistence type="predicted"/>
<name>A0A947GDX3_9HYPH</name>
<evidence type="ECO:0000256" key="1">
    <source>
        <dbReference type="ARBA" id="ARBA00004496"/>
    </source>
</evidence>
<reference evidence="2 3" key="1">
    <citation type="submission" date="2021-06" db="EMBL/GenBank/DDBJ databases">
        <authorList>
            <person name="Grouzdev D.S."/>
            <person name="Koziaeva V."/>
        </authorList>
    </citation>
    <scope>NUCLEOTIDE SEQUENCE [LARGE SCALE GENOMIC DNA]</scope>
    <source>
        <strain evidence="2 3">22</strain>
    </source>
</reference>
<gene>
    <name evidence="2" type="ORF">KL771_26595</name>
</gene>
<keyword evidence="3" id="KW-1185">Reference proteome</keyword>
<dbReference type="PANTHER" id="PTHR36438">
    <property type="entry name" value="IRON-SULFUR CLUSTER REPAIR PROTEIN YTFE"/>
    <property type="match status" value="1"/>
</dbReference>
<sequence>MAVPPALPEAAAALADDPAALARHLVEHYHAPIRALFPELLALAERVETHHGDLPECPLGLSLVVGDLFNEVIEQFDRTEQVILPLVVAGQRAAAREPARALADAQAGVTARFAALGQLTGGFVPPAFACRTWRGLYEGLDRLSRDWNDQQRIGLALVSGIA</sequence>
<dbReference type="RefSeq" id="WP_261971555.1">
    <property type="nucleotide sequence ID" value="NZ_JAHHZF010000019.1"/>
</dbReference>
<evidence type="ECO:0000313" key="3">
    <source>
        <dbReference type="Proteomes" id="UP000766595"/>
    </source>
</evidence>
<dbReference type="Proteomes" id="UP000766595">
    <property type="component" value="Unassembled WGS sequence"/>
</dbReference>
<organism evidence="2 3">
    <name type="scientific">Prosthecodimorpha staleyi</name>
    <dbReference type="NCBI Taxonomy" id="2840188"/>
    <lineage>
        <taxon>Bacteria</taxon>
        <taxon>Pseudomonadati</taxon>
        <taxon>Pseudomonadota</taxon>
        <taxon>Alphaproteobacteria</taxon>
        <taxon>Hyphomicrobiales</taxon>
        <taxon>Ancalomicrobiaceae</taxon>
        <taxon>Prosthecodimorpha</taxon>
    </lineage>
</organism>
<comment type="subcellular location">
    <subcellularLocation>
        <location evidence="1">Cytoplasm</location>
    </subcellularLocation>
</comment>
<dbReference type="PANTHER" id="PTHR36438:SF1">
    <property type="entry name" value="IRON-SULFUR CLUSTER REPAIR PROTEIN YTFE"/>
    <property type="match status" value="1"/>
</dbReference>